<comment type="caution">
    <text evidence="2">The sequence shown here is derived from an EMBL/GenBank/DDBJ whole genome shotgun (WGS) entry which is preliminary data.</text>
</comment>
<evidence type="ECO:0000256" key="1">
    <source>
        <dbReference type="SAM" id="MobiDB-lite"/>
    </source>
</evidence>
<dbReference type="AlphaFoldDB" id="A0A445K3L8"/>
<feature type="region of interest" description="Disordered" evidence="1">
    <location>
        <begin position="188"/>
        <end position="234"/>
    </location>
</feature>
<evidence type="ECO:0000313" key="2">
    <source>
        <dbReference type="EMBL" id="RZC05422.1"/>
    </source>
</evidence>
<accession>A0A445K3L8</accession>
<feature type="compositionally biased region" description="Polar residues" evidence="1">
    <location>
        <begin position="195"/>
        <end position="221"/>
    </location>
</feature>
<protein>
    <submittedName>
        <fullName evidence="2">Uncharacterized protein</fullName>
    </submittedName>
</protein>
<feature type="region of interest" description="Disordered" evidence="1">
    <location>
        <begin position="124"/>
        <end position="161"/>
    </location>
</feature>
<dbReference type="PANTHER" id="PTHR34792:SF1">
    <property type="entry name" value="OS02G0121500 PROTEIN"/>
    <property type="match status" value="1"/>
</dbReference>
<sequence>MDISEGGEAMTKRHTNKQQQSQSASSGGRNLIPAACGLNASLGDLEFSEKSKKEKVRSLSAVAKALSMGCRVSHSQKPTKKFKLPIKFLKDCNGVDHASVPRKIRSAVKKRGRESFFGDSEKVNHRMNGMESPQKDGIKKSKKQRTPGWSTRQVSPGPITKDEEEVVETLYALAGMFPSDKASNVVKSELDSESLPENSTVLQDQEESQSANVTLEASGATQDAGEKSPTGCKKASSLNETIGQEQTDFPESANFLVATDNTAPKTNPQAVPMMVKTENGGNVALHDSQLLSLEMGLNVPTQPQISHIGRQSDVGFQTVGTVGYKQEHLIKYQNETEGSALWPGLSPIASAGITRASYLQFSSAAKAQDWMKTAMGVSKQDLMETCSSGGKFFIPVNALHSKSSVSMQISEIITHKKSWKRCAAHVHISHLIRSLEVSKRQAGKEHELFPQTIVHQGSKCGVLTKAHNLNWMRSGNSHATQTVYSATTSNSRETKNGILQHDLYHEAPPTPGVYDPQKQCFNFLSLSTGVSDQLKANEIFNKGESKLEPYSKQQLPYFQSLQLQQQRQHGLMPVQSSPYASTFLDQLPVAGPQVRLQQQHLPHYYGTPLRGSHYSSTVSYKQQHQSFWAVQLAAQGGSSSVNCSIVRAQYPNWQNGRHDSSVPQVILPHSPASLETFGSKITSISDQHLFTLASSRSRANGQDIHLASSVCEESKGRFRSSNNSGTPSLQLLCDERI</sequence>
<proteinExistence type="predicted"/>
<organism evidence="2 3">
    <name type="scientific">Glycine soja</name>
    <name type="common">Wild soybean</name>
    <dbReference type="NCBI Taxonomy" id="3848"/>
    <lineage>
        <taxon>Eukaryota</taxon>
        <taxon>Viridiplantae</taxon>
        <taxon>Streptophyta</taxon>
        <taxon>Embryophyta</taxon>
        <taxon>Tracheophyta</taxon>
        <taxon>Spermatophyta</taxon>
        <taxon>Magnoliopsida</taxon>
        <taxon>eudicotyledons</taxon>
        <taxon>Gunneridae</taxon>
        <taxon>Pentapetalae</taxon>
        <taxon>rosids</taxon>
        <taxon>fabids</taxon>
        <taxon>Fabales</taxon>
        <taxon>Fabaceae</taxon>
        <taxon>Papilionoideae</taxon>
        <taxon>50 kb inversion clade</taxon>
        <taxon>NPAAA clade</taxon>
        <taxon>indigoferoid/millettioid clade</taxon>
        <taxon>Phaseoleae</taxon>
        <taxon>Glycine</taxon>
        <taxon>Glycine subgen. Soja</taxon>
    </lineage>
</organism>
<reference evidence="2 3" key="1">
    <citation type="submission" date="2018-09" db="EMBL/GenBank/DDBJ databases">
        <title>A high-quality reference genome of wild soybean provides a powerful tool to mine soybean genomes.</title>
        <authorList>
            <person name="Xie M."/>
            <person name="Chung C.Y.L."/>
            <person name="Li M.-W."/>
            <person name="Wong F.-L."/>
            <person name="Chan T.-F."/>
            <person name="Lam H.-M."/>
        </authorList>
    </citation>
    <scope>NUCLEOTIDE SEQUENCE [LARGE SCALE GENOMIC DNA]</scope>
    <source>
        <strain evidence="3">cv. W05</strain>
        <tissue evidence="2">Hypocotyl of etiolated seedlings</tissue>
    </source>
</reference>
<dbReference type="PANTHER" id="PTHR34792">
    <property type="entry name" value="OS02G0121500 PROTEIN"/>
    <property type="match status" value="1"/>
</dbReference>
<dbReference type="InterPro" id="IPR040305">
    <property type="entry name" value="At1g75730-like"/>
</dbReference>
<name>A0A445K3L8_GLYSO</name>
<evidence type="ECO:0000313" key="3">
    <source>
        <dbReference type="Proteomes" id="UP000289340"/>
    </source>
</evidence>
<dbReference type="EMBL" id="QZWG01000006">
    <property type="protein sequence ID" value="RZC05422.1"/>
    <property type="molecule type" value="Genomic_DNA"/>
</dbReference>
<gene>
    <name evidence="2" type="ORF">D0Y65_013532</name>
</gene>
<keyword evidence="3" id="KW-1185">Reference proteome</keyword>
<dbReference type="Proteomes" id="UP000289340">
    <property type="component" value="Chromosome 6"/>
</dbReference>
<feature type="region of interest" description="Disordered" evidence="1">
    <location>
        <begin position="1"/>
        <end position="30"/>
    </location>
</feature>